<dbReference type="OrthoDB" id="2753420at2759"/>
<gene>
    <name evidence="2" type="ORF">BD311DRAFT_833859</name>
</gene>
<proteinExistence type="predicted"/>
<feature type="compositionally biased region" description="Polar residues" evidence="1">
    <location>
        <begin position="184"/>
        <end position="193"/>
    </location>
</feature>
<dbReference type="AlphaFoldDB" id="A0A4Q9M3C5"/>
<reference evidence="2" key="1">
    <citation type="submission" date="2019-01" db="EMBL/GenBank/DDBJ databases">
        <title>Draft genome sequences of three monokaryotic isolates of the white-rot basidiomycete fungus Dichomitus squalens.</title>
        <authorList>
            <consortium name="DOE Joint Genome Institute"/>
            <person name="Lopez S.C."/>
            <person name="Andreopoulos B."/>
            <person name="Pangilinan J."/>
            <person name="Lipzen A."/>
            <person name="Riley R."/>
            <person name="Ahrendt S."/>
            <person name="Ng V."/>
            <person name="Barry K."/>
            <person name="Daum C."/>
            <person name="Grigoriev I.V."/>
            <person name="Hilden K.S."/>
            <person name="Makela M.R."/>
            <person name="de Vries R.P."/>
        </authorList>
    </citation>
    <scope>NUCLEOTIDE SEQUENCE [LARGE SCALE GENOMIC DNA]</scope>
    <source>
        <strain evidence="2">OM18370.1</strain>
    </source>
</reference>
<dbReference type="EMBL" id="ML143649">
    <property type="protein sequence ID" value="TBU21245.1"/>
    <property type="molecule type" value="Genomic_DNA"/>
</dbReference>
<organism evidence="2">
    <name type="scientific">Dichomitus squalens</name>
    <dbReference type="NCBI Taxonomy" id="114155"/>
    <lineage>
        <taxon>Eukaryota</taxon>
        <taxon>Fungi</taxon>
        <taxon>Dikarya</taxon>
        <taxon>Basidiomycota</taxon>
        <taxon>Agaricomycotina</taxon>
        <taxon>Agaricomycetes</taxon>
        <taxon>Polyporales</taxon>
        <taxon>Polyporaceae</taxon>
        <taxon>Dichomitus</taxon>
    </lineage>
</organism>
<sequence>MRTRASTANENHHQQVAGRTAGLTTLSRQDVEDDLSSIDGSALTDDDGDTVMGDDETVMGDDDERPQTPPRFGSYDPGSVLLTPNKNKPRGQSHAQPADDGLRHSNHGTRNINDRVAFLRDPSLAVISQPAAPNGEGEERPATDRKHNKNKRLVFKEEPSVHLIPARSSSDENSEPGPSEPQAGPSTSDGSRASQEDGGGFTSEWNGSVRWYHDDHGTFVRDGSLPPEYYSHWGFPRELQPPRADSLQRPPERSPPPRLQRTDTELVIDEPQPSRQAQRAQPARRAPGAQPIAREQSIILERAPTSRKKQKDAQQLPTPRRSERIRIRMLTARQ</sequence>
<feature type="region of interest" description="Disordered" evidence="1">
    <location>
        <begin position="1"/>
        <end position="334"/>
    </location>
</feature>
<evidence type="ECO:0000313" key="2">
    <source>
        <dbReference type="EMBL" id="TBU21245.1"/>
    </source>
</evidence>
<name>A0A4Q9M3C5_9APHY</name>
<protein>
    <submittedName>
        <fullName evidence="2">Uncharacterized protein</fullName>
    </submittedName>
</protein>
<evidence type="ECO:0000256" key="1">
    <source>
        <dbReference type="SAM" id="MobiDB-lite"/>
    </source>
</evidence>
<feature type="compositionally biased region" description="Acidic residues" evidence="1">
    <location>
        <begin position="44"/>
        <end position="64"/>
    </location>
</feature>
<accession>A0A4Q9M3C5</accession>
<dbReference type="Proteomes" id="UP000292957">
    <property type="component" value="Unassembled WGS sequence"/>
</dbReference>
<feature type="compositionally biased region" description="Low complexity" evidence="1">
    <location>
        <begin position="271"/>
        <end position="294"/>
    </location>
</feature>